<dbReference type="Pfam" id="PF13814">
    <property type="entry name" value="Replic_Relax"/>
    <property type="match status" value="1"/>
</dbReference>
<protein>
    <recommendedName>
        <fullName evidence="3">Replication-relaxation</fullName>
    </recommendedName>
</protein>
<proteinExistence type="predicted"/>
<dbReference type="InterPro" id="IPR025855">
    <property type="entry name" value="Replic_Relax"/>
</dbReference>
<evidence type="ECO:0000313" key="1">
    <source>
        <dbReference type="EMBL" id="GGB56985.1"/>
    </source>
</evidence>
<sequence length="195" mass="23358">MMQTQKWIQRQEKILSRLDDLTYATREQLQITEQLGGSRNAHRILFRMEKEKSISSVRMERKVYYLSNKGKERIGSNQGELKRSWITHTLMRNDLYIKLGMPDTWEVERPVTWGNNKLIPDARFTRNGIHHFVEIDNQQTMRTNEDKIKLYKDLSHVIFKQFHHKPVLIWYTLSKVRREKLKEACTKAGVKHVLH</sequence>
<name>A0A9W5U1V5_9BACI</name>
<gene>
    <name evidence="1" type="ORF">GCM10011409_38190</name>
</gene>
<organism evidence="1 2">
    <name type="scientific">Lentibacillus populi</name>
    <dbReference type="NCBI Taxonomy" id="1827502"/>
    <lineage>
        <taxon>Bacteria</taxon>
        <taxon>Bacillati</taxon>
        <taxon>Bacillota</taxon>
        <taxon>Bacilli</taxon>
        <taxon>Bacillales</taxon>
        <taxon>Bacillaceae</taxon>
        <taxon>Lentibacillus</taxon>
    </lineage>
</organism>
<comment type="caution">
    <text evidence="1">The sequence shown here is derived from an EMBL/GenBank/DDBJ whole genome shotgun (WGS) entry which is preliminary data.</text>
</comment>
<reference evidence="1" key="2">
    <citation type="submission" date="2020-09" db="EMBL/GenBank/DDBJ databases">
        <authorList>
            <person name="Sun Q."/>
            <person name="Zhou Y."/>
        </authorList>
    </citation>
    <scope>NUCLEOTIDE SEQUENCE</scope>
    <source>
        <strain evidence="1">CGMCC 1.15454</strain>
    </source>
</reference>
<accession>A0A9W5U1V5</accession>
<reference evidence="1" key="1">
    <citation type="journal article" date="2014" name="Int. J. Syst. Evol. Microbiol.">
        <title>Complete genome sequence of Corynebacterium casei LMG S-19264T (=DSM 44701T), isolated from a smear-ripened cheese.</title>
        <authorList>
            <consortium name="US DOE Joint Genome Institute (JGI-PGF)"/>
            <person name="Walter F."/>
            <person name="Albersmeier A."/>
            <person name="Kalinowski J."/>
            <person name="Ruckert C."/>
        </authorList>
    </citation>
    <scope>NUCLEOTIDE SEQUENCE</scope>
    <source>
        <strain evidence="1">CGMCC 1.15454</strain>
    </source>
</reference>
<dbReference type="EMBL" id="BMJD01000044">
    <property type="protein sequence ID" value="GGB56985.1"/>
    <property type="molecule type" value="Genomic_DNA"/>
</dbReference>
<evidence type="ECO:0000313" key="2">
    <source>
        <dbReference type="Proteomes" id="UP000621492"/>
    </source>
</evidence>
<keyword evidence="2" id="KW-1185">Reference proteome</keyword>
<dbReference type="RefSeq" id="WP_188725703.1">
    <property type="nucleotide sequence ID" value="NZ_BMJD01000044.1"/>
</dbReference>
<evidence type="ECO:0008006" key="3">
    <source>
        <dbReference type="Google" id="ProtNLM"/>
    </source>
</evidence>
<dbReference type="AlphaFoldDB" id="A0A9W5U1V5"/>
<dbReference type="Proteomes" id="UP000621492">
    <property type="component" value="Unassembled WGS sequence"/>
</dbReference>